<evidence type="ECO:0000313" key="1">
    <source>
        <dbReference type="EMBL" id="KAI9906193.1"/>
    </source>
</evidence>
<dbReference type="EMBL" id="CM047587">
    <property type="protein sequence ID" value="KAI9906193.1"/>
    <property type="molecule type" value="Genomic_DNA"/>
</dbReference>
<evidence type="ECO:0000313" key="2">
    <source>
        <dbReference type="Proteomes" id="UP001163321"/>
    </source>
</evidence>
<gene>
    <name evidence="1" type="ORF">PsorP6_003677</name>
</gene>
<sequence>MMKTQNADEELDKVHGQMTEERPLQNFRLPPSKLFVIPLRVTNPINDSLQHRDHNKFNNPWKPRFSTSGFALTGDIMARSSAVGRLCVRRSRPGSMIDNTTLLFPQHIACHISAAHGRKGIPISSRRGSTHPGSPGGRFYWQSERC</sequence>
<name>A0ACC0VK08_9STRA</name>
<comment type="caution">
    <text evidence="1">The sequence shown here is derived from an EMBL/GenBank/DDBJ whole genome shotgun (WGS) entry which is preliminary data.</text>
</comment>
<proteinExistence type="predicted"/>
<accession>A0ACC0VK08</accession>
<protein>
    <submittedName>
        <fullName evidence="1">Uncharacterized protein</fullName>
    </submittedName>
</protein>
<reference evidence="1 2" key="1">
    <citation type="journal article" date="2022" name="bioRxiv">
        <title>The genome of the oomycete Peronosclerospora sorghi, a cosmopolitan pathogen of maize and sorghum, is inflated with dispersed pseudogenes.</title>
        <authorList>
            <person name="Fletcher K."/>
            <person name="Martin F."/>
            <person name="Isakeit T."/>
            <person name="Cavanaugh K."/>
            <person name="Magill C."/>
            <person name="Michelmore R."/>
        </authorList>
    </citation>
    <scope>NUCLEOTIDE SEQUENCE [LARGE SCALE GENOMIC DNA]</scope>
    <source>
        <strain evidence="1">P6</strain>
    </source>
</reference>
<dbReference type="Proteomes" id="UP001163321">
    <property type="component" value="Chromosome 8"/>
</dbReference>
<organism evidence="1 2">
    <name type="scientific">Peronosclerospora sorghi</name>
    <dbReference type="NCBI Taxonomy" id="230839"/>
    <lineage>
        <taxon>Eukaryota</taxon>
        <taxon>Sar</taxon>
        <taxon>Stramenopiles</taxon>
        <taxon>Oomycota</taxon>
        <taxon>Peronosporomycetes</taxon>
        <taxon>Peronosporales</taxon>
        <taxon>Peronosporaceae</taxon>
        <taxon>Peronosclerospora</taxon>
    </lineage>
</organism>
<keyword evidence="2" id="KW-1185">Reference proteome</keyword>